<sequence>MSSLRPRATTPRATTALLGAGVALVTALAATGCGSGGSQAAGDAKSAAGGDRAGSAPTAPLRWTACSAPTAAQGSDGKAPGKAWECAKLPVPLDYAKPDGEKIELALIRTKARDKDRRLGSLVFNFGGPGGSGVATLPGLATSYDKLRDRYDLVSFDPRGVGESAGVRCLSDKETDAANQIDGTPDDADEERAALAANKAYVDACAKNSAKLLPYVDTLSAARDMDRLRAALGDDKLNYFGISYGTELGGVYAHAFPGNVGRAVLDAVVDPTQDPVQGNLGQAKGFQLALDDYLKDCAASAQAARCPTRDGIVSLLKKLDARPLPTRQGRKLTQDEAVNGIASALYSKDTWKFLTQGLQEATNRGTGDTLLLLFDLLSGRGSDGRYSNLGPANRAISCADSRQRYTADDVKSRLAEFRAASPVFGEASAWSLLGCTGWPVEGKWKTIDVSAQGSAPIVVIGNTGDPATPYAGAHRMAEGLGKDVAVEVTYKGEGHGAYNSGNACMVRTVDAYLLDGKAPAQGTTCS</sequence>
<evidence type="ECO:0000259" key="7">
    <source>
        <dbReference type="Pfam" id="PF08386"/>
    </source>
</evidence>
<name>A0ABQ2YRJ2_9ACTN</name>
<dbReference type="PANTHER" id="PTHR43248">
    <property type="entry name" value="2-SUCCINYL-6-HYDROXY-2,4-CYCLOHEXADIENE-1-CARBOXYLATE SYNTHASE"/>
    <property type="match status" value="1"/>
</dbReference>
<accession>A0ABQ2YRJ2</accession>
<feature type="signal peptide" evidence="5">
    <location>
        <begin position="1"/>
        <end position="29"/>
    </location>
</feature>
<dbReference type="PROSITE" id="PS51257">
    <property type="entry name" value="PROKAR_LIPOPROTEIN"/>
    <property type="match status" value="1"/>
</dbReference>
<dbReference type="InterPro" id="IPR029058">
    <property type="entry name" value="AB_hydrolase_fold"/>
</dbReference>
<feature type="domain" description="AB hydrolase-1" evidence="6">
    <location>
        <begin position="122"/>
        <end position="303"/>
    </location>
</feature>
<keyword evidence="3" id="KW-0378">Hydrolase</keyword>
<evidence type="ECO:0000313" key="8">
    <source>
        <dbReference type="EMBL" id="GGX90547.1"/>
    </source>
</evidence>
<dbReference type="InterPro" id="IPR000073">
    <property type="entry name" value="AB_hydrolase_1"/>
</dbReference>
<keyword evidence="9" id="KW-1185">Reference proteome</keyword>
<evidence type="ECO:0000259" key="6">
    <source>
        <dbReference type="Pfam" id="PF00561"/>
    </source>
</evidence>
<dbReference type="Gene3D" id="3.40.50.1820">
    <property type="entry name" value="alpha/beta hydrolase"/>
    <property type="match status" value="1"/>
</dbReference>
<dbReference type="RefSeq" id="WP_190023113.1">
    <property type="nucleotide sequence ID" value="NZ_BMUT01000008.1"/>
</dbReference>
<reference evidence="9" key="1">
    <citation type="journal article" date="2019" name="Int. J. Syst. Evol. Microbiol.">
        <title>The Global Catalogue of Microorganisms (GCM) 10K type strain sequencing project: providing services to taxonomists for standard genome sequencing and annotation.</title>
        <authorList>
            <consortium name="The Broad Institute Genomics Platform"/>
            <consortium name="The Broad Institute Genome Sequencing Center for Infectious Disease"/>
            <person name="Wu L."/>
            <person name="Ma J."/>
        </authorList>
    </citation>
    <scope>NUCLEOTIDE SEQUENCE [LARGE SCALE GENOMIC DNA]</scope>
    <source>
        <strain evidence="9">JCM 4586</strain>
    </source>
</reference>
<feature type="compositionally biased region" description="Low complexity" evidence="4">
    <location>
        <begin position="40"/>
        <end position="56"/>
    </location>
</feature>
<keyword evidence="2 5" id="KW-0732">Signal</keyword>
<dbReference type="EMBL" id="BMUT01000008">
    <property type="protein sequence ID" value="GGX90547.1"/>
    <property type="molecule type" value="Genomic_DNA"/>
</dbReference>
<dbReference type="InterPro" id="IPR013595">
    <property type="entry name" value="Pept_S33_TAP-like_C"/>
</dbReference>
<proteinExistence type="inferred from homology"/>
<evidence type="ECO:0000256" key="1">
    <source>
        <dbReference type="ARBA" id="ARBA00010088"/>
    </source>
</evidence>
<evidence type="ECO:0000256" key="3">
    <source>
        <dbReference type="ARBA" id="ARBA00022801"/>
    </source>
</evidence>
<dbReference type="PANTHER" id="PTHR43248:SF29">
    <property type="entry name" value="TRIPEPTIDYL AMINOPEPTIDASE"/>
    <property type="match status" value="1"/>
</dbReference>
<comment type="similarity">
    <text evidence="1">Belongs to the peptidase S33 family.</text>
</comment>
<dbReference type="Pfam" id="PF08386">
    <property type="entry name" value="Abhydrolase_4"/>
    <property type="match status" value="1"/>
</dbReference>
<protein>
    <submittedName>
        <fullName evidence="8">Peptidase</fullName>
    </submittedName>
</protein>
<dbReference type="SUPFAM" id="SSF53474">
    <property type="entry name" value="alpha/beta-Hydrolases"/>
    <property type="match status" value="1"/>
</dbReference>
<feature type="chain" id="PRO_5045473032" evidence="5">
    <location>
        <begin position="30"/>
        <end position="526"/>
    </location>
</feature>
<evidence type="ECO:0000256" key="4">
    <source>
        <dbReference type="SAM" id="MobiDB-lite"/>
    </source>
</evidence>
<evidence type="ECO:0000256" key="5">
    <source>
        <dbReference type="SAM" id="SignalP"/>
    </source>
</evidence>
<evidence type="ECO:0000256" key="2">
    <source>
        <dbReference type="ARBA" id="ARBA00022729"/>
    </source>
</evidence>
<dbReference type="Pfam" id="PF00561">
    <property type="entry name" value="Abhydrolase_1"/>
    <property type="match status" value="1"/>
</dbReference>
<gene>
    <name evidence="8" type="ORF">GCM10010324_40450</name>
</gene>
<dbReference type="Proteomes" id="UP000659223">
    <property type="component" value="Unassembled WGS sequence"/>
</dbReference>
<comment type="caution">
    <text evidence="8">The sequence shown here is derived from an EMBL/GenBank/DDBJ whole genome shotgun (WGS) entry which is preliminary data.</text>
</comment>
<dbReference type="InterPro" id="IPR051601">
    <property type="entry name" value="Serine_prot/Carboxylest_S33"/>
</dbReference>
<feature type="domain" description="Peptidase S33 tripeptidyl aminopeptidase-like C-terminal" evidence="7">
    <location>
        <begin position="421"/>
        <end position="525"/>
    </location>
</feature>
<feature type="region of interest" description="Disordered" evidence="4">
    <location>
        <begin position="34"/>
        <end position="56"/>
    </location>
</feature>
<organism evidence="8 9">
    <name type="scientific">Streptomyces hiroshimensis</name>
    <dbReference type="NCBI Taxonomy" id="66424"/>
    <lineage>
        <taxon>Bacteria</taxon>
        <taxon>Bacillati</taxon>
        <taxon>Actinomycetota</taxon>
        <taxon>Actinomycetes</taxon>
        <taxon>Kitasatosporales</taxon>
        <taxon>Streptomycetaceae</taxon>
        <taxon>Streptomyces</taxon>
    </lineage>
</organism>
<evidence type="ECO:0000313" key="9">
    <source>
        <dbReference type="Proteomes" id="UP000659223"/>
    </source>
</evidence>